<keyword evidence="2" id="KW-1003">Cell membrane</keyword>
<evidence type="ECO:0000256" key="8">
    <source>
        <dbReference type="ARBA" id="ARBA00043266"/>
    </source>
</evidence>
<evidence type="ECO:0000259" key="11">
    <source>
        <dbReference type="PROSITE" id="PS50835"/>
    </source>
</evidence>
<feature type="chain" id="PRO_5031210088" description="Ig-like domain-containing protein" evidence="10">
    <location>
        <begin position="21"/>
        <end position="209"/>
    </location>
</feature>
<evidence type="ECO:0000313" key="13">
    <source>
        <dbReference type="Proteomes" id="UP000008912"/>
    </source>
</evidence>
<dbReference type="InParanoid" id="A0A7N5K888"/>
<dbReference type="PANTHER" id="PTHR19339:SF5">
    <property type="entry name" value="IG-LIKE DOMAIN-CONTAINING PROTEIN"/>
    <property type="match status" value="1"/>
</dbReference>
<evidence type="ECO:0000256" key="6">
    <source>
        <dbReference type="ARBA" id="ARBA00023180"/>
    </source>
</evidence>
<reference evidence="12" key="3">
    <citation type="submission" date="2025-09" db="UniProtKB">
        <authorList>
            <consortium name="Ensembl"/>
        </authorList>
    </citation>
    <scope>IDENTIFICATION</scope>
</reference>
<keyword evidence="6" id="KW-0325">Glycoprotein</keyword>
<dbReference type="InterPro" id="IPR007110">
    <property type="entry name" value="Ig-like_dom"/>
</dbReference>
<reference evidence="12" key="2">
    <citation type="submission" date="2025-08" db="UniProtKB">
        <authorList>
            <consortium name="Ensembl"/>
        </authorList>
    </citation>
    <scope>IDENTIFICATION</scope>
</reference>
<dbReference type="InterPro" id="IPR051896">
    <property type="entry name" value="TCR_alpha_variable"/>
</dbReference>
<dbReference type="AlphaFoldDB" id="A0A7N5K888"/>
<name>A0A7N5K888_AILME</name>
<dbReference type="InterPro" id="IPR013783">
    <property type="entry name" value="Ig-like_fold"/>
</dbReference>
<dbReference type="SMART" id="SM00406">
    <property type="entry name" value="IGv"/>
    <property type="match status" value="1"/>
</dbReference>
<evidence type="ECO:0000256" key="4">
    <source>
        <dbReference type="ARBA" id="ARBA00023136"/>
    </source>
</evidence>
<keyword evidence="13" id="KW-1185">Reference proteome</keyword>
<keyword evidence="8" id="KW-1279">T cell receptor</keyword>
<feature type="domain" description="Ig-like" evidence="11">
    <location>
        <begin position="26"/>
        <end position="115"/>
    </location>
</feature>
<sequence length="209" mass="22564">MKRKNLESLLLSLTFSFCTGFRVRGLDVEQSPSALSPQEGAGAALKCNFSSSVNSVQWFRQNLRGGGLTSLFFIASGMKQSGRLNCTVNMRERSSTLHIAASQLEDAASYLCAAETQCCLLIRGLHATYSCACAPAPPWGICTHNSLGTFSDFQIDVTAPFPSKMRPIRAVISLAFLALIFLYHGHFGASDRDGHIYCTGKADLLAASI</sequence>
<keyword evidence="5" id="KW-1015">Disulfide bond</keyword>
<comment type="subunit">
    <text evidence="7">Alpha-beta TR is a heterodimer composed of an alpha and beta chain; disulfide-linked. The alpha-beta TR is associated with the transmembrane signaling CD3 coreceptor proteins to form the TR-CD3 (TcR or TCR). The assembly of alpha-beta TR heterodimers with CD3 occurs in the endoplasmic reticulum where a single alpha-beta TR heterodimer associates with one CD3D-CD3E heterodimer, one CD3G-CD3E heterodimer and one CD247 homodimer forming a stable octameric structure. CD3D-CD3E and CD3G-CD3E heterodimers preferentially associate with TR alpha and TR beta chains, respectively. The association of the CD247 homodimer is the last step of TcR assembly in the endoplasmic reticulum and is required for transport to the cell surface.</text>
</comment>
<dbReference type="Gene3D" id="2.60.40.10">
    <property type="entry name" value="Immunoglobulins"/>
    <property type="match status" value="1"/>
</dbReference>
<dbReference type="PANTHER" id="PTHR19339">
    <property type="entry name" value="T CELL RECEPTOR ALPHA VARIABLE 39"/>
    <property type="match status" value="1"/>
</dbReference>
<dbReference type="GeneTree" id="ENSGT00900000140957"/>
<evidence type="ECO:0000256" key="2">
    <source>
        <dbReference type="ARBA" id="ARBA00022475"/>
    </source>
</evidence>
<dbReference type="Ensembl" id="ENSAMET00000033405.1">
    <property type="protein sequence ID" value="ENSAMEP00000036377.1"/>
    <property type="gene ID" value="ENSAMEG00000027759.1"/>
</dbReference>
<dbReference type="Proteomes" id="UP000008912">
    <property type="component" value="Unassembled WGS sequence"/>
</dbReference>
<dbReference type="PROSITE" id="PS50835">
    <property type="entry name" value="IG_LIKE"/>
    <property type="match status" value="1"/>
</dbReference>
<comment type="subcellular location">
    <subcellularLocation>
        <location evidence="1">Cell membrane</location>
    </subcellularLocation>
</comment>
<keyword evidence="8" id="KW-0391">Immunity</keyword>
<proteinExistence type="predicted"/>
<protein>
    <recommendedName>
        <fullName evidence="11">Ig-like domain-containing protein</fullName>
    </recommendedName>
</protein>
<dbReference type="GO" id="GO:0042101">
    <property type="term" value="C:T cell receptor complex"/>
    <property type="evidence" value="ECO:0007669"/>
    <property type="project" value="UniProtKB-KW"/>
</dbReference>
<reference evidence="12 13" key="1">
    <citation type="journal article" date="2010" name="Nature">
        <title>The sequence and de novo assembly of the giant panda genome.</title>
        <authorList>
            <person name="Li R."/>
            <person name="Fan W."/>
            <person name="Tian G."/>
            <person name="Zhu H."/>
            <person name="He L."/>
            <person name="Cai J."/>
            <person name="Huang Q."/>
            <person name="Cai Q."/>
            <person name="Li B."/>
            <person name="Bai Y."/>
            <person name="Zhang Z."/>
            <person name="Zhang Y."/>
            <person name="Wang W."/>
            <person name="Li J."/>
            <person name="Wei F."/>
            <person name="Li H."/>
            <person name="Jian M."/>
            <person name="Li J."/>
            <person name="Zhang Z."/>
            <person name="Nielsen R."/>
            <person name="Li D."/>
            <person name="Gu W."/>
            <person name="Yang Z."/>
            <person name="Xuan Z."/>
            <person name="Ryder O.A."/>
            <person name="Leung F.C."/>
            <person name="Zhou Y."/>
            <person name="Cao J."/>
            <person name="Sun X."/>
            <person name="Fu Y."/>
            <person name="Fang X."/>
            <person name="Guo X."/>
            <person name="Wang B."/>
            <person name="Hou R."/>
            <person name="Shen F."/>
            <person name="Mu B."/>
            <person name="Ni P."/>
            <person name="Lin R."/>
            <person name="Qian W."/>
            <person name="Wang G."/>
            <person name="Yu C."/>
            <person name="Nie W."/>
            <person name="Wang J."/>
            <person name="Wu Z."/>
            <person name="Liang H."/>
            <person name="Min J."/>
            <person name="Wu Q."/>
            <person name="Cheng S."/>
            <person name="Ruan J."/>
            <person name="Wang M."/>
            <person name="Shi Z."/>
            <person name="Wen M."/>
            <person name="Liu B."/>
            <person name="Ren X."/>
            <person name="Zheng H."/>
            <person name="Dong D."/>
            <person name="Cook K."/>
            <person name="Shan G."/>
            <person name="Zhang H."/>
            <person name="Kosiol C."/>
            <person name="Xie X."/>
            <person name="Lu Z."/>
            <person name="Zheng H."/>
            <person name="Li Y."/>
            <person name="Steiner C.C."/>
            <person name="Lam T.T."/>
            <person name="Lin S."/>
            <person name="Zhang Q."/>
            <person name="Li G."/>
            <person name="Tian J."/>
            <person name="Gong T."/>
            <person name="Liu H."/>
            <person name="Zhang D."/>
            <person name="Fang L."/>
            <person name="Ye C."/>
            <person name="Zhang J."/>
            <person name="Hu W."/>
            <person name="Xu A."/>
            <person name="Ren Y."/>
            <person name="Zhang G."/>
            <person name="Bruford M.W."/>
            <person name="Li Q."/>
            <person name="Ma L."/>
            <person name="Guo Y."/>
            <person name="An N."/>
            <person name="Hu Y."/>
            <person name="Zheng Y."/>
            <person name="Shi Y."/>
            <person name="Li Z."/>
            <person name="Liu Q."/>
            <person name="Chen Y."/>
            <person name="Zhao J."/>
            <person name="Qu N."/>
            <person name="Zhao S."/>
            <person name="Tian F."/>
            <person name="Wang X."/>
            <person name="Wang H."/>
            <person name="Xu L."/>
            <person name="Liu X."/>
            <person name="Vinar T."/>
            <person name="Wang Y."/>
            <person name="Lam T.W."/>
            <person name="Yiu S.M."/>
            <person name="Liu S."/>
            <person name="Zhang H."/>
            <person name="Li D."/>
            <person name="Huang Y."/>
            <person name="Wang X."/>
            <person name="Yang G."/>
            <person name="Jiang Z."/>
            <person name="Wang J."/>
            <person name="Qin N."/>
            <person name="Li L."/>
            <person name="Li J."/>
            <person name="Bolund L."/>
            <person name="Kristiansen K."/>
            <person name="Wong G.K."/>
            <person name="Olson M."/>
            <person name="Zhang X."/>
            <person name="Li S."/>
            <person name="Yang H."/>
            <person name="Wang J."/>
            <person name="Wang J."/>
        </authorList>
    </citation>
    <scope>NUCLEOTIDE SEQUENCE [LARGE SCALE GENOMIC DNA]</scope>
</reference>
<keyword evidence="9" id="KW-0812">Transmembrane</keyword>
<dbReference type="InterPro" id="IPR036179">
    <property type="entry name" value="Ig-like_dom_sf"/>
</dbReference>
<accession>A0A7N5K888</accession>
<organism evidence="12 13">
    <name type="scientific">Ailuropoda melanoleuca</name>
    <name type="common">Giant panda</name>
    <dbReference type="NCBI Taxonomy" id="9646"/>
    <lineage>
        <taxon>Eukaryota</taxon>
        <taxon>Metazoa</taxon>
        <taxon>Chordata</taxon>
        <taxon>Craniata</taxon>
        <taxon>Vertebrata</taxon>
        <taxon>Euteleostomi</taxon>
        <taxon>Mammalia</taxon>
        <taxon>Eutheria</taxon>
        <taxon>Laurasiatheria</taxon>
        <taxon>Carnivora</taxon>
        <taxon>Caniformia</taxon>
        <taxon>Ursidae</taxon>
        <taxon>Ailuropoda</taxon>
    </lineage>
</organism>
<keyword evidence="4 9" id="KW-0472">Membrane</keyword>
<feature type="transmembrane region" description="Helical" evidence="9">
    <location>
        <begin position="168"/>
        <end position="185"/>
    </location>
</feature>
<evidence type="ECO:0000256" key="7">
    <source>
        <dbReference type="ARBA" id="ARBA00038651"/>
    </source>
</evidence>
<evidence type="ECO:0000256" key="5">
    <source>
        <dbReference type="ARBA" id="ARBA00023157"/>
    </source>
</evidence>
<evidence type="ECO:0000256" key="1">
    <source>
        <dbReference type="ARBA" id="ARBA00004236"/>
    </source>
</evidence>
<dbReference type="InterPro" id="IPR013106">
    <property type="entry name" value="Ig_V-set"/>
</dbReference>
<keyword evidence="8" id="KW-1064">Adaptive immunity</keyword>
<dbReference type="SUPFAM" id="SSF48726">
    <property type="entry name" value="Immunoglobulin"/>
    <property type="match status" value="1"/>
</dbReference>
<evidence type="ECO:0000256" key="9">
    <source>
        <dbReference type="SAM" id="Phobius"/>
    </source>
</evidence>
<feature type="signal peptide" evidence="10">
    <location>
        <begin position="1"/>
        <end position="20"/>
    </location>
</feature>
<evidence type="ECO:0000256" key="3">
    <source>
        <dbReference type="ARBA" id="ARBA00022729"/>
    </source>
</evidence>
<evidence type="ECO:0000256" key="10">
    <source>
        <dbReference type="SAM" id="SignalP"/>
    </source>
</evidence>
<dbReference type="Pfam" id="PF07686">
    <property type="entry name" value="V-set"/>
    <property type="match status" value="1"/>
</dbReference>
<evidence type="ECO:0000313" key="12">
    <source>
        <dbReference type="Ensembl" id="ENSAMEP00000036377.1"/>
    </source>
</evidence>
<keyword evidence="9" id="KW-1133">Transmembrane helix</keyword>
<keyword evidence="3 10" id="KW-0732">Signal</keyword>